<protein>
    <submittedName>
        <fullName evidence="3">Uncharacterized protein LOC113213833 isoform X2</fullName>
    </submittedName>
</protein>
<dbReference type="GeneID" id="113213833"/>
<dbReference type="AlphaFoldDB" id="A0A9C6WMN6"/>
<dbReference type="Gene3D" id="3.90.1200.10">
    <property type="match status" value="1"/>
</dbReference>
<dbReference type="InterPro" id="IPR004119">
    <property type="entry name" value="EcKL"/>
</dbReference>
<keyword evidence="2" id="KW-1185">Reference proteome</keyword>
<dbReference type="SMART" id="SM00587">
    <property type="entry name" value="CHK"/>
    <property type="match status" value="1"/>
</dbReference>
<proteinExistence type="predicted"/>
<dbReference type="Pfam" id="PF02958">
    <property type="entry name" value="EcKL"/>
    <property type="match status" value="1"/>
</dbReference>
<dbReference type="InterPro" id="IPR015897">
    <property type="entry name" value="CHK_kinase-like"/>
</dbReference>
<evidence type="ECO:0000313" key="3">
    <source>
        <dbReference type="RefSeq" id="XP_052121637.1"/>
    </source>
</evidence>
<dbReference type="PANTHER" id="PTHR11012">
    <property type="entry name" value="PROTEIN KINASE-LIKE DOMAIN-CONTAINING"/>
    <property type="match status" value="1"/>
</dbReference>
<sequence length="403" mass="44590">MSCTLKVALELDDRKLKTRRTVRLVAKYQANDPVWLDTAVSCRNEDHMYNQVAPFFQSLWDESSHGDPEPLGIFPKCYRASAGGEGATPLVVMEDMSADGFRLASSATALDGAHVFLTLQRLGRMHALSYGAKVLRKSDFLSLARQLQDAEFGESNRAYQTGFIGGTTGPGLRRLAARGDLDAATVEQLRRRLRAGRDDIPDGVFNVMLEARSPEEPLAVIAHGDFNRNNMMFKYDEATGRPVDVRFFDLQTCRYCSPAVDLSVFLFLNTTASQRAAHWDDFFVSYYDGLTTALRRLLSGSSTDPTLSPTMEMPSLAAIRADFARHALYGFVICSYFLPVMQAGPQEGSEGSTEEMYAVVRSIPDKFEAGQTMASFLEYLGEDGENTVADLLLEFVDRGLVGL</sequence>
<gene>
    <name evidence="3" type="primary">LOC113213833</name>
</gene>
<accession>A0A9C6WMN6</accession>
<name>A0A9C6WMN6_FRAOC</name>
<dbReference type="InterPro" id="IPR011009">
    <property type="entry name" value="Kinase-like_dom_sf"/>
</dbReference>
<evidence type="ECO:0000313" key="2">
    <source>
        <dbReference type="Proteomes" id="UP000504606"/>
    </source>
</evidence>
<feature type="domain" description="CHK kinase-like" evidence="1">
    <location>
        <begin position="91"/>
        <end position="296"/>
    </location>
</feature>
<dbReference type="SUPFAM" id="SSF56112">
    <property type="entry name" value="Protein kinase-like (PK-like)"/>
    <property type="match status" value="1"/>
</dbReference>
<reference evidence="3" key="1">
    <citation type="submission" date="2025-08" db="UniProtKB">
        <authorList>
            <consortium name="RefSeq"/>
        </authorList>
    </citation>
    <scope>IDENTIFICATION</scope>
    <source>
        <tissue evidence="3">Whole organism</tissue>
    </source>
</reference>
<organism evidence="2 3">
    <name type="scientific">Frankliniella occidentalis</name>
    <name type="common">Western flower thrips</name>
    <name type="synonym">Euthrips occidentalis</name>
    <dbReference type="NCBI Taxonomy" id="133901"/>
    <lineage>
        <taxon>Eukaryota</taxon>
        <taxon>Metazoa</taxon>
        <taxon>Ecdysozoa</taxon>
        <taxon>Arthropoda</taxon>
        <taxon>Hexapoda</taxon>
        <taxon>Insecta</taxon>
        <taxon>Pterygota</taxon>
        <taxon>Neoptera</taxon>
        <taxon>Paraneoptera</taxon>
        <taxon>Thysanoptera</taxon>
        <taxon>Terebrantia</taxon>
        <taxon>Thripoidea</taxon>
        <taxon>Thripidae</taxon>
        <taxon>Frankliniella</taxon>
    </lineage>
</organism>
<dbReference type="PANTHER" id="PTHR11012:SF4">
    <property type="entry name" value="LD42035P"/>
    <property type="match status" value="1"/>
</dbReference>
<evidence type="ECO:0000259" key="1">
    <source>
        <dbReference type="SMART" id="SM00587"/>
    </source>
</evidence>
<dbReference type="Proteomes" id="UP000504606">
    <property type="component" value="Unplaced"/>
</dbReference>
<dbReference type="RefSeq" id="XP_052121637.1">
    <property type="nucleotide sequence ID" value="XM_052265677.1"/>
</dbReference>